<dbReference type="GO" id="GO:0016020">
    <property type="term" value="C:membrane"/>
    <property type="evidence" value="ECO:0007669"/>
    <property type="project" value="InterPro"/>
</dbReference>
<dbReference type="SUPFAM" id="SSF58104">
    <property type="entry name" value="Methyl-accepting chemotaxis protein (MCP) signaling domain"/>
    <property type="match status" value="1"/>
</dbReference>
<dbReference type="SMART" id="SM00091">
    <property type="entry name" value="PAS"/>
    <property type="match status" value="2"/>
</dbReference>
<dbReference type="PROSITE" id="PS50113">
    <property type="entry name" value="PAC"/>
    <property type="match status" value="1"/>
</dbReference>
<sequence length="431" mass="47657">MWFNKKKSADALNKKVECDEQRNELDAIKEHTAYIEFKPDGTIIDANQHFLDASGYTLSEIVGKHHKIFCDSQYVASSEYRAFWDKLASGQGHHGTFKRFRKNGEALALEANYFPVTNLQNKVVKVIKICSDVTESANDLSAKNAILQALDKSLAVIEFTTDGTILTANQNFLDTVGYSLHDVVNQHHKIFCFDDFYQENPDFWSRLKRGEHFTGRFKRKDANDKVIWLEATYNPILDRHGKAYKVIKFASDISKSVELSTQAVEMAAAISEETSHITDSAIQVLNDAVATSHTVAEKVKGASDLGEDLMEQSKNINDIVTTINGIAGQTNLLALNAAIEAARAGETGRGFAVVADEVRKLASRTSSATEEISSVVGENTELIKNMGAYLKAVNDVALQGEGDIHTVQHGLQDVGQGVARFVEIVDRLRQD</sequence>
<evidence type="ECO:0000256" key="1">
    <source>
        <dbReference type="ARBA" id="ARBA00023224"/>
    </source>
</evidence>
<dbReference type="Pfam" id="PF13426">
    <property type="entry name" value="PAS_9"/>
    <property type="match status" value="1"/>
</dbReference>
<dbReference type="PANTHER" id="PTHR24422">
    <property type="entry name" value="CHEMOTAXIS PROTEIN METHYLTRANSFERASE"/>
    <property type="match status" value="1"/>
</dbReference>
<organism evidence="5 6">
    <name type="scientific">Vibrio palustris</name>
    <dbReference type="NCBI Taxonomy" id="1918946"/>
    <lineage>
        <taxon>Bacteria</taxon>
        <taxon>Pseudomonadati</taxon>
        <taxon>Pseudomonadota</taxon>
        <taxon>Gammaproteobacteria</taxon>
        <taxon>Vibrionales</taxon>
        <taxon>Vibrionaceae</taxon>
        <taxon>Vibrio</taxon>
    </lineage>
</organism>
<dbReference type="PROSITE" id="PS50111">
    <property type="entry name" value="CHEMOTAXIS_TRANSDUC_2"/>
    <property type="match status" value="1"/>
</dbReference>
<dbReference type="SMART" id="SM00283">
    <property type="entry name" value="MA"/>
    <property type="match status" value="1"/>
</dbReference>
<dbReference type="PRINTS" id="PR00260">
    <property type="entry name" value="CHEMTRNSDUCR"/>
</dbReference>
<dbReference type="Proteomes" id="UP000189475">
    <property type="component" value="Unassembled WGS sequence"/>
</dbReference>
<accession>A0A1R4B598</accession>
<evidence type="ECO:0000256" key="2">
    <source>
        <dbReference type="PROSITE-ProRule" id="PRU00284"/>
    </source>
</evidence>
<dbReference type="CDD" id="cd00130">
    <property type="entry name" value="PAS"/>
    <property type="match status" value="2"/>
</dbReference>
<dbReference type="Gene3D" id="1.10.287.950">
    <property type="entry name" value="Methyl-accepting chemotaxis protein"/>
    <property type="match status" value="1"/>
</dbReference>
<dbReference type="InterPro" id="IPR004090">
    <property type="entry name" value="Chemotax_Me-accpt_rcpt"/>
</dbReference>
<dbReference type="GO" id="GO:0007165">
    <property type="term" value="P:signal transduction"/>
    <property type="evidence" value="ECO:0007669"/>
    <property type="project" value="UniProtKB-KW"/>
</dbReference>
<reference evidence="5 6" key="1">
    <citation type="submission" date="2017-02" db="EMBL/GenBank/DDBJ databases">
        <authorList>
            <person name="Peterson S.W."/>
        </authorList>
    </citation>
    <scope>NUCLEOTIDE SEQUENCE [LARGE SCALE GENOMIC DNA]</scope>
    <source>
        <strain evidence="5 6">CECT 9027</strain>
    </source>
</reference>
<dbReference type="PANTHER" id="PTHR24422:SF10">
    <property type="entry name" value="CHEMOTAXIS PROTEIN METHYLTRANSFERASE 2"/>
    <property type="match status" value="1"/>
</dbReference>
<name>A0A1R4B598_9VIBR</name>
<feature type="domain" description="Methyl-accepting transducer" evidence="3">
    <location>
        <begin position="251"/>
        <end position="431"/>
    </location>
</feature>
<evidence type="ECO:0000259" key="3">
    <source>
        <dbReference type="PROSITE" id="PS50111"/>
    </source>
</evidence>
<dbReference type="InterPro" id="IPR050903">
    <property type="entry name" value="Bact_Chemotaxis_MeTrfase"/>
</dbReference>
<dbReference type="GO" id="GO:0004888">
    <property type="term" value="F:transmembrane signaling receptor activity"/>
    <property type="evidence" value="ECO:0007669"/>
    <property type="project" value="InterPro"/>
</dbReference>
<dbReference type="OrthoDB" id="9765776at2"/>
<dbReference type="InterPro" id="IPR001610">
    <property type="entry name" value="PAC"/>
</dbReference>
<dbReference type="Pfam" id="PF08447">
    <property type="entry name" value="PAS_3"/>
    <property type="match status" value="1"/>
</dbReference>
<dbReference type="SUPFAM" id="SSF55785">
    <property type="entry name" value="PYP-like sensor domain (PAS domain)"/>
    <property type="match status" value="2"/>
</dbReference>
<dbReference type="STRING" id="1918946.VPAL9027_02056"/>
<dbReference type="EMBL" id="FUFT01000005">
    <property type="protein sequence ID" value="SJL84076.1"/>
    <property type="molecule type" value="Genomic_DNA"/>
</dbReference>
<dbReference type="NCBIfam" id="TIGR00229">
    <property type="entry name" value="sensory_box"/>
    <property type="match status" value="2"/>
</dbReference>
<dbReference type="GO" id="GO:0006935">
    <property type="term" value="P:chemotaxis"/>
    <property type="evidence" value="ECO:0007669"/>
    <property type="project" value="InterPro"/>
</dbReference>
<dbReference type="InterPro" id="IPR035965">
    <property type="entry name" value="PAS-like_dom_sf"/>
</dbReference>
<dbReference type="InterPro" id="IPR000014">
    <property type="entry name" value="PAS"/>
</dbReference>
<evidence type="ECO:0000313" key="5">
    <source>
        <dbReference type="EMBL" id="SJL84076.1"/>
    </source>
</evidence>
<dbReference type="SMART" id="SM00086">
    <property type="entry name" value="PAC"/>
    <property type="match status" value="2"/>
</dbReference>
<evidence type="ECO:0000259" key="4">
    <source>
        <dbReference type="PROSITE" id="PS50113"/>
    </source>
</evidence>
<keyword evidence="1 2" id="KW-0807">Transducer</keyword>
<dbReference type="InterPro" id="IPR004089">
    <property type="entry name" value="MCPsignal_dom"/>
</dbReference>
<protein>
    <submittedName>
        <fullName evidence="5">Biofilm dispersion protein BdlA</fullName>
    </submittedName>
</protein>
<evidence type="ECO:0000313" key="6">
    <source>
        <dbReference type="Proteomes" id="UP000189475"/>
    </source>
</evidence>
<proteinExistence type="predicted"/>
<dbReference type="InterPro" id="IPR013655">
    <property type="entry name" value="PAS_fold_3"/>
</dbReference>
<gene>
    <name evidence="5" type="primary">bdlA_3</name>
    <name evidence="5" type="ORF">VPAL9027_02056</name>
</gene>
<dbReference type="InterPro" id="IPR000700">
    <property type="entry name" value="PAS-assoc_C"/>
</dbReference>
<dbReference type="Pfam" id="PF00015">
    <property type="entry name" value="MCPsignal"/>
    <property type="match status" value="1"/>
</dbReference>
<dbReference type="AlphaFoldDB" id="A0A1R4B598"/>
<keyword evidence="6" id="KW-1185">Reference proteome</keyword>
<dbReference type="RefSeq" id="WP_077314475.1">
    <property type="nucleotide sequence ID" value="NZ_AP024888.1"/>
</dbReference>
<dbReference type="Gene3D" id="3.30.450.20">
    <property type="entry name" value="PAS domain"/>
    <property type="match status" value="2"/>
</dbReference>
<feature type="domain" description="PAC" evidence="4">
    <location>
        <begin position="211"/>
        <end position="265"/>
    </location>
</feature>